<dbReference type="PROSITE" id="PS51504">
    <property type="entry name" value="H15"/>
    <property type="match status" value="1"/>
</dbReference>
<dbReference type="InterPro" id="IPR005818">
    <property type="entry name" value="Histone_H1/H5_H15"/>
</dbReference>
<organism evidence="2 3">
    <name type="scientific">Escallonia herrerae</name>
    <dbReference type="NCBI Taxonomy" id="1293975"/>
    <lineage>
        <taxon>Eukaryota</taxon>
        <taxon>Viridiplantae</taxon>
        <taxon>Streptophyta</taxon>
        <taxon>Embryophyta</taxon>
        <taxon>Tracheophyta</taxon>
        <taxon>Spermatophyta</taxon>
        <taxon>Magnoliopsida</taxon>
        <taxon>eudicotyledons</taxon>
        <taxon>Gunneridae</taxon>
        <taxon>Pentapetalae</taxon>
        <taxon>asterids</taxon>
        <taxon>campanulids</taxon>
        <taxon>Escalloniales</taxon>
        <taxon>Escalloniaceae</taxon>
        <taxon>Escallonia</taxon>
    </lineage>
</organism>
<dbReference type="GO" id="GO:0006334">
    <property type="term" value="P:nucleosome assembly"/>
    <property type="evidence" value="ECO:0007669"/>
    <property type="project" value="InterPro"/>
</dbReference>
<gene>
    <name evidence="2" type="ORF">RJ639_023642</name>
</gene>
<reference evidence="2" key="1">
    <citation type="submission" date="2022-12" db="EMBL/GenBank/DDBJ databases">
        <title>Draft genome assemblies for two species of Escallonia (Escalloniales).</title>
        <authorList>
            <person name="Chanderbali A."/>
            <person name="Dervinis C."/>
            <person name="Anghel I."/>
            <person name="Soltis D."/>
            <person name="Soltis P."/>
            <person name="Zapata F."/>
        </authorList>
    </citation>
    <scope>NUCLEOTIDE SEQUENCE</scope>
    <source>
        <strain evidence="2">UCBG64.0493</strain>
        <tissue evidence="2">Leaf</tissue>
    </source>
</reference>
<dbReference type="Pfam" id="PF00538">
    <property type="entry name" value="Linker_histone"/>
    <property type="match status" value="1"/>
</dbReference>
<dbReference type="InterPro" id="IPR036388">
    <property type="entry name" value="WH-like_DNA-bd_sf"/>
</dbReference>
<evidence type="ECO:0000313" key="3">
    <source>
        <dbReference type="Proteomes" id="UP001188597"/>
    </source>
</evidence>
<dbReference type="SUPFAM" id="SSF46785">
    <property type="entry name" value="Winged helix' DNA-binding domain"/>
    <property type="match status" value="1"/>
</dbReference>
<dbReference type="GO" id="GO:0003677">
    <property type="term" value="F:DNA binding"/>
    <property type="evidence" value="ECO:0007669"/>
    <property type="project" value="InterPro"/>
</dbReference>
<dbReference type="Gene3D" id="1.10.10.10">
    <property type="entry name" value="Winged helix-like DNA-binding domain superfamily/Winged helix DNA-binding domain"/>
    <property type="match status" value="1"/>
</dbReference>
<dbReference type="InterPro" id="IPR036390">
    <property type="entry name" value="WH_DNA-bd_sf"/>
</dbReference>
<dbReference type="EMBL" id="JAVXUP010003281">
    <property type="protein sequence ID" value="KAK2999445.1"/>
    <property type="molecule type" value="Genomic_DNA"/>
</dbReference>
<dbReference type="Proteomes" id="UP001188597">
    <property type="component" value="Unassembled WGS sequence"/>
</dbReference>
<evidence type="ECO:0000259" key="1">
    <source>
        <dbReference type="PROSITE" id="PS51504"/>
    </source>
</evidence>
<sequence length="86" mass="9298">MIIPKGQNAALLPSSIIAEVVPMCSNRFHRGHKRTVAPVKSMMIFAAIDALKEKEGSNKSSIYQYIESTYGDLPAGLGTPTCSRTT</sequence>
<accession>A0AA89AE58</accession>
<protein>
    <recommendedName>
        <fullName evidence="1">H15 domain-containing protein</fullName>
    </recommendedName>
</protein>
<proteinExistence type="predicted"/>
<comment type="caution">
    <text evidence="2">The sequence shown here is derived from an EMBL/GenBank/DDBJ whole genome shotgun (WGS) entry which is preliminary data.</text>
</comment>
<dbReference type="AlphaFoldDB" id="A0AA89AE58"/>
<feature type="domain" description="H15" evidence="1">
    <location>
        <begin position="35"/>
        <end position="86"/>
    </location>
</feature>
<evidence type="ECO:0000313" key="2">
    <source>
        <dbReference type="EMBL" id="KAK2999445.1"/>
    </source>
</evidence>
<dbReference type="GO" id="GO:0000786">
    <property type="term" value="C:nucleosome"/>
    <property type="evidence" value="ECO:0007669"/>
    <property type="project" value="InterPro"/>
</dbReference>
<name>A0AA89AE58_9ASTE</name>
<keyword evidence="3" id="KW-1185">Reference proteome</keyword>